<evidence type="ECO:0000256" key="2">
    <source>
        <dbReference type="ARBA" id="ARBA00022723"/>
    </source>
</evidence>
<dbReference type="InterPro" id="IPR038200">
    <property type="entry name" value="GW_dom_sf"/>
</dbReference>
<dbReference type="Pfam" id="PF13457">
    <property type="entry name" value="GW"/>
    <property type="match status" value="3"/>
</dbReference>
<dbReference type="SUPFAM" id="SSF55486">
    <property type="entry name" value="Metalloproteases ('zincins'), catalytic domain"/>
    <property type="match status" value="1"/>
</dbReference>
<gene>
    <name evidence="7" type="ORF">M20_1144</name>
</gene>
<keyword evidence="5" id="KW-0862">Zinc</keyword>
<evidence type="ECO:0000256" key="4">
    <source>
        <dbReference type="ARBA" id="ARBA00022801"/>
    </source>
</evidence>
<evidence type="ECO:0000256" key="1">
    <source>
        <dbReference type="ARBA" id="ARBA00022670"/>
    </source>
</evidence>
<evidence type="ECO:0000256" key="3">
    <source>
        <dbReference type="ARBA" id="ARBA00022729"/>
    </source>
</evidence>
<dbReference type="InterPro" id="IPR024079">
    <property type="entry name" value="MetalloPept_cat_dom_sf"/>
</dbReference>
<dbReference type="GO" id="GO:0008270">
    <property type="term" value="F:zinc ion binding"/>
    <property type="evidence" value="ECO:0007669"/>
    <property type="project" value="InterPro"/>
</dbReference>
<dbReference type="PROSITE" id="PS51780">
    <property type="entry name" value="GW"/>
    <property type="match status" value="3"/>
</dbReference>
<dbReference type="AlphaFoldDB" id="A0A0V8E7C1"/>
<keyword evidence="2" id="KW-0479">Metal-binding</keyword>
<dbReference type="EMBL" id="LKLU01000066">
    <property type="protein sequence ID" value="KSU21434.1"/>
    <property type="molecule type" value="Genomic_DNA"/>
</dbReference>
<dbReference type="Gene3D" id="2.30.30.170">
    <property type="match status" value="3"/>
</dbReference>
<dbReference type="InterPro" id="IPR025987">
    <property type="entry name" value="GW_dom"/>
</dbReference>
<reference evidence="8" key="1">
    <citation type="submission" date="2015-10" db="EMBL/GenBank/DDBJ databases">
        <title>Draft Genome Sequences of 11 Lactococcus lactis subspecies cremoris strains.</title>
        <authorList>
            <person name="Wels M."/>
            <person name="Backus L."/>
            <person name="Boekhorst J."/>
            <person name="Dijkstra A."/>
            <person name="Beerthuizen M."/>
            <person name="Kelly W."/>
            <person name="Siezen R."/>
            <person name="Bachmann H."/>
            <person name="Van Hijum S."/>
        </authorList>
    </citation>
    <scope>NUCLEOTIDE SEQUENCE [LARGE SCALE GENOMIC DNA]</scope>
    <source>
        <strain evidence="8">M20</strain>
    </source>
</reference>
<dbReference type="GO" id="GO:0006508">
    <property type="term" value="P:proteolysis"/>
    <property type="evidence" value="ECO:0007669"/>
    <property type="project" value="UniProtKB-KW"/>
</dbReference>
<feature type="domain" description="GW" evidence="6">
    <location>
        <begin position="36"/>
        <end position="120"/>
    </location>
</feature>
<keyword evidence="1" id="KW-0645">Protease</keyword>
<feature type="domain" description="GW" evidence="6">
    <location>
        <begin position="125"/>
        <end position="208"/>
    </location>
</feature>
<evidence type="ECO:0000313" key="8">
    <source>
        <dbReference type="Proteomes" id="UP000053719"/>
    </source>
</evidence>
<dbReference type="InterPro" id="IPR006026">
    <property type="entry name" value="Peptidase_Metallo"/>
</dbReference>
<feature type="domain" description="GW" evidence="6">
    <location>
        <begin position="213"/>
        <end position="300"/>
    </location>
</feature>
<dbReference type="PATRIC" id="fig|1360.114.peg.196"/>
<dbReference type="SMART" id="SM00235">
    <property type="entry name" value="ZnMc"/>
    <property type="match status" value="1"/>
</dbReference>
<dbReference type="GO" id="GO:0004222">
    <property type="term" value="F:metalloendopeptidase activity"/>
    <property type="evidence" value="ECO:0007669"/>
    <property type="project" value="InterPro"/>
</dbReference>
<dbReference type="InterPro" id="IPR001818">
    <property type="entry name" value="Pept_M10_metallopeptidase"/>
</dbReference>
<name>A0A0V8E7C1_LACLL</name>
<protein>
    <submittedName>
        <fullName evidence="7">Lyzozyme M1 (14-beta-N-acetylmuramidase)</fullName>
    </submittedName>
</protein>
<evidence type="ECO:0000259" key="6">
    <source>
        <dbReference type="PROSITE" id="PS51780"/>
    </source>
</evidence>
<dbReference type="Gene3D" id="3.40.390.10">
    <property type="entry name" value="Collagenase (Catalytic Domain)"/>
    <property type="match status" value="1"/>
</dbReference>
<dbReference type="Proteomes" id="UP000053719">
    <property type="component" value="Unassembled WGS sequence"/>
</dbReference>
<dbReference type="SUPFAM" id="SSF82057">
    <property type="entry name" value="Prokaryotic SH3-related domain"/>
    <property type="match status" value="3"/>
</dbReference>
<organism evidence="7 8">
    <name type="scientific">Lactococcus lactis subsp. lactis</name>
    <name type="common">Streptococcus lactis</name>
    <dbReference type="NCBI Taxonomy" id="1360"/>
    <lineage>
        <taxon>Bacteria</taxon>
        <taxon>Bacillati</taxon>
        <taxon>Bacillota</taxon>
        <taxon>Bacilli</taxon>
        <taxon>Lactobacillales</taxon>
        <taxon>Streptococcaceae</taxon>
        <taxon>Lactococcus</taxon>
    </lineage>
</organism>
<keyword evidence="3" id="KW-0732">Signal</keyword>
<dbReference type="GO" id="GO:0031012">
    <property type="term" value="C:extracellular matrix"/>
    <property type="evidence" value="ECO:0007669"/>
    <property type="project" value="InterPro"/>
</dbReference>
<evidence type="ECO:0000313" key="7">
    <source>
        <dbReference type="EMBL" id="KSU21434.1"/>
    </source>
</evidence>
<accession>A0A0V8E7C1</accession>
<proteinExistence type="predicted"/>
<dbReference type="Pfam" id="PF00413">
    <property type="entry name" value="Peptidase_M10"/>
    <property type="match status" value="1"/>
</dbReference>
<sequence>MKSLIKVAILYLVSCLCLILLAQKVWGATTYNTVISTKTVDYPIKIQQNNRNDGLYISTPYYTSLETSVSNTLAKNYNNQYAYVTNEEVTSGNSVTWLQIHFKDNTTYWIDKNGTSLYGYYSIISSQNVDYPATINQATRSDGLYSPSPYFTTYNTIFSNTLAKNYNNQKVYISKEETTNNGVTWAFINLSNGTSYWMDKAGLSLDSFDKILSSKILTGTLQINFKATGDNSNLYQEGPIMTSDQTIWPVGSSSDKQFDGQVVKILQESVTSSHGSWVQIQLNNGNTYWIDKQALINQYSVTSTQKYTIDTKDNSYWQDFQSDGSRIVTIKPTTSNYTLFSGQFGNYDQPIDNSFNQVGNYYTASQEETLLGTDGTIITAVSISNDDINWFWVDKRALSYGPDGIKTAYESLKGSGVNSAIKWYVAPDDPLAATIQNAINRWNAAIPGLFADTPSQSDTDINVNFNETPLNDGLWASTSRGYYYNIDANGNEIPGTRIGNSKIMIFLNNTGYSSVITEASQNNIQATDIIMHELGHALGLSHSGQYNTDGTLADYSFAGPSDLMFSGSDDRNIANYKNISSAQIKVIRLIRQLGWTYVGTSINAPEPRTKVISNIREGWQTLD</sequence>
<keyword evidence="4" id="KW-0378">Hydrolase</keyword>
<dbReference type="RefSeq" id="WP_058211685.1">
    <property type="nucleotide sequence ID" value="NZ_LKLU01000066.1"/>
</dbReference>
<evidence type="ECO:0000256" key="5">
    <source>
        <dbReference type="ARBA" id="ARBA00022833"/>
    </source>
</evidence>
<comment type="caution">
    <text evidence="7">The sequence shown here is derived from an EMBL/GenBank/DDBJ whole genome shotgun (WGS) entry which is preliminary data.</text>
</comment>